<dbReference type="AntiFam" id="ANF00133">
    <property type="entry name" value="Shadow ORF (opposite mccA)"/>
</dbReference>
<name>A0A645BN53_9ZZZZ</name>
<dbReference type="AlphaFoldDB" id="A0A645BN53"/>
<proteinExistence type="predicted"/>
<organism evidence="1">
    <name type="scientific">bioreactor metagenome</name>
    <dbReference type="NCBI Taxonomy" id="1076179"/>
    <lineage>
        <taxon>unclassified sequences</taxon>
        <taxon>metagenomes</taxon>
        <taxon>ecological metagenomes</taxon>
    </lineage>
</organism>
<comment type="caution">
    <text evidence="1">The sequence shown here is derived from an EMBL/GenBank/DDBJ whole genome shotgun (WGS) entry which is preliminary data.</text>
</comment>
<gene>
    <name evidence="1" type="ORF">SDC9_112895</name>
</gene>
<reference evidence="1" key="1">
    <citation type="submission" date="2019-08" db="EMBL/GenBank/DDBJ databases">
        <authorList>
            <person name="Kucharzyk K."/>
            <person name="Murdoch R.W."/>
            <person name="Higgins S."/>
            <person name="Loffler F."/>
        </authorList>
    </citation>
    <scope>NUCLEOTIDE SEQUENCE</scope>
</reference>
<protein>
    <submittedName>
        <fullName evidence="1">Uncharacterized protein</fullName>
    </submittedName>
</protein>
<sequence length="271" mass="29121">MAGGLGCCGDRQRQAVGHAQLFDHQVHTRGLFGDGVLDLQARVHFKEGDRAGLAQQVFHRARAHITRPGADVARGLVDAFALLVAQEGRGRFFHQLLIAALQRAVARAQHHHVAVRVGNHLSLDVARLVEELFDEAFAAAKGGDGFARGRGEELFHLVHAPCDLHAAPAAAERGLDDDGQAVLLGKGQHVRRVLHRVLGACDQRRAHIQRHFACADLVAQQCDGFGLGADPDQARVEHGPCKGFAFRQKAVAGVHSVGTAFLGDVDDFGDI</sequence>
<evidence type="ECO:0000313" key="1">
    <source>
        <dbReference type="EMBL" id="MPM65991.1"/>
    </source>
</evidence>
<dbReference type="EMBL" id="VSSQ01020826">
    <property type="protein sequence ID" value="MPM65991.1"/>
    <property type="molecule type" value="Genomic_DNA"/>
</dbReference>
<accession>A0A645BN53</accession>